<name>A0ABV6AD15_9HYPH</name>
<dbReference type="Pfam" id="PF03640">
    <property type="entry name" value="Lipoprotein_15"/>
    <property type="match status" value="2"/>
</dbReference>
<evidence type="ECO:0000313" key="3">
    <source>
        <dbReference type="Proteomes" id="UP001589692"/>
    </source>
</evidence>
<evidence type="ECO:0008006" key="4">
    <source>
        <dbReference type="Google" id="ProtNLM"/>
    </source>
</evidence>
<dbReference type="InterPro" id="IPR014558">
    <property type="entry name" value="UCP029720"/>
</dbReference>
<dbReference type="RefSeq" id="WP_377254302.1">
    <property type="nucleotide sequence ID" value="NZ_JBHMAA010000001.1"/>
</dbReference>
<dbReference type="PIRSF" id="PIRSF029720">
    <property type="entry name" value="UCP029720"/>
    <property type="match status" value="1"/>
</dbReference>
<dbReference type="PANTHER" id="PTHR39335">
    <property type="entry name" value="BLL4220 PROTEIN"/>
    <property type="match status" value="1"/>
</dbReference>
<dbReference type="InterPro" id="IPR005297">
    <property type="entry name" value="Lipoprotein_repeat"/>
</dbReference>
<proteinExistence type="predicted"/>
<dbReference type="EMBL" id="JBHMAA010000001">
    <property type="protein sequence ID" value="MFB9947243.1"/>
    <property type="molecule type" value="Genomic_DNA"/>
</dbReference>
<dbReference type="PANTHER" id="PTHR39335:SF1">
    <property type="entry name" value="BLL4220 PROTEIN"/>
    <property type="match status" value="1"/>
</dbReference>
<protein>
    <recommendedName>
        <fullName evidence="4">Lipoprotein with Yx(FWY)xxD motif</fullName>
    </recommendedName>
</protein>
<organism evidence="2 3">
    <name type="scientific">Rhizobium puerariae</name>
    <dbReference type="NCBI Taxonomy" id="1585791"/>
    <lineage>
        <taxon>Bacteria</taxon>
        <taxon>Pseudomonadati</taxon>
        <taxon>Pseudomonadota</taxon>
        <taxon>Alphaproteobacteria</taxon>
        <taxon>Hyphomicrobiales</taxon>
        <taxon>Rhizobiaceae</taxon>
        <taxon>Rhizobium/Agrobacterium group</taxon>
        <taxon>Rhizobium</taxon>
    </lineage>
</organism>
<reference evidence="2 3" key="1">
    <citation type="submission" date="2024-09" db="EMBL/GenBank/DDBJ databases">
        <authorList>
            <person name="Sun Q."/>
            <person name="Mori K."/>
        </authorList>
    </citation>
    <scope>NUCLEOTIDE SEQUENCE [LARGE SCALE GENOMIC DNA]</scope>
    <source>
        <strain evidence="2 3">TBRC 4938</strain>
    </source>
</reference>
<keyword evidence="1" id="KW-0732">Signal</keyword>
<feature type="signal peptide" evidence="1">
    <location>
        <begin position="1"/>
        <end position="20"/>
    </location>
</feature>
<accession>A0ABV6AD15</accession>
<keyword evidence="3" id="KW-1185">Reference proteome</keyword>
<evidence type="ECO:0000313" key="2">
    <source>
        <dbReference type="EMBL" id="MFB9947243.1"/>
    </source>
</evidence>
<evidence type="ECO:0000256" key="1">
    <source>
        <dbReference type="SAM" id="SignalP"/>
    </source>
</evidence>
<gene>
    <name evidence="2" type="ORF">ACFFP0_00205</name>
</gene>
<dbReference type="Proteomes" id="UP001589692">
    <property type="component" value="Unassembled WGS sequence"/>
</dbReference>
<sequence length="124" mass="13373">MKPLILVPFALAALTTAAFAASPFKTVKSAKGDVLAGEKGMTLYTFRNDKPGTSNCYDKCAQNWPPVMAASDAKADGAYSIVTRKDGSRQWAKYGMPLYYWVKDTKEGDVTGDGVNGVWDVAKP</sequence>
<comment type="caution">
    <text evidence="2">The sequence shown here is derived from an EMBL/GenBank/DDBJ whole genome shotgun (WGS) entry which is preliminary data.</text>
</comment>
<feature type="chain" id="PRO_5045218775" description="Lipoprotein with Yx(FWY)xxD motif" evidence="1">
    <location>
        <begin position="21"/>
        <end position="124"/>
    </location>
</feature>